<feature type="domain" description="Spt20-like SEP" evidence="2">
    <location>
        <begin position="415"/>
        <end position="589"/>
    </location>
</feature>
<feature type="compositionally biased region" description="Low complexity" evidence="1">
    <location>
        <begin position="193"/>
        <end position="205"/>
    </location>
</feature>
<dbReference type="Proteomes" id="UP000195871">
    <property type="component" value="Unassembled WGS sequence"/>
</dbReference>
<name>A0A1Z8JH64_PICKU</name>
<dbReference type="VEuPathDB" id="FungiDB:C5L36_0B00740"/>
<feature type="region of interest" description="Disordered" evidence="1">
    <location>
        <begin position="491"/>
        <end position="524"/>
    </location>
</feature>
<feature type="region of interest" description="Disordered" evidence="1">
    <location>
        <begin position="731"/>
        <end position="809"/>
    </location>
</feature>
<organism evidence="3 4">
    <name type="scientific">Pichia kudriavzevii</name>
    <name type="common">Yeast</name>
    <name type="synonym">Issatchenkia orientalis</name>
    <dbReference type="NCBI Taxonomy" id="4909"/>
    <lineage>
        <taxon>Eukaryota</taxon>
        <taxon>Fungi</taxon>
        <taxon>Dikarya</taxon>
        <taxon>Ascomycota</taxon>
        <taxon>Saccharomycotina</taxon>
        <taxon>Pichiomycetes</taxon>
        <taxon>Pichiales</taxon>
        <taxon>Pichiaceae</taxon>
        <taxon>Pichia</taxon>
    </lineage>
</organism>
<dbReference type="EMBL" id="NHMM01000010">
    <property type="protein sequence ID" value="OUT19923.1"/>
    <property type="molecule type" value="Genomic_DNA"/>
</dbReference>
<reference evidence="3 4" key="1">
    <citation type="submission" date="2017-05" db="EMBL/GenBank/DDBJ databases">
        <title>The Genome Sequence of Candida krusei Ckrusei653.</title>
        <authorList>
            <person name="Cuomo C."/>
            <person name="Forche A."/>
            <person name="Young S."/>
            <person name="Abouelleil A."/>
            <person name="Cao P."/>
            <person name="Chapman S."/>
            <person name="Cusick C."/>
            <person name="Shea T."/>
            <person name="Nusbaum C."/>
            <person name="Birren B."/>
        </authorList>
    </citation>
    <scope>NUCLEOTIDE SEQUENCE [LARGE SCALE GENOMIC DNA]</scope>
    <source>
        <strain evidence="3 4">Ckrusei653</strain>
    </source>
</reference>
<feature type="compositionally biased region" description="Basic residues" evidence="1">
    <location>
        <begin position="799"/>
        <end position="809"/>
    </location>
</feature>
<gene>
    <name evidence="3" type="ORF">CAS74_005044</name>
</gene>
<accession>A0A1Z8JH64</accession>
<feature type="compositionally biased region" description="Basic residues" evidence="1">
    <location>
        <begin position="765"/>
        <end position="781"/>
    </location>
</feature>
<dbReference type="AlphaFoldDB" id="A0A1Z8JH64"/>
<dbReference type="Pfam" id="PF12090">
    <property type="entry name" value="Spt20_SEP"/>
    <property type="match status" value="1"/>
</dbReference>
<sequence>MNNMNNMKMNNMNSMNNINVMGAIANTNNLNKMNNANNGNNMNNINEVRNINSLNNNMNNINPVNSLNSMNYNTMNTMGNLNSVSNMQNLGSVNQVNNSNQANQFTNRNQSFQVPNAHRPGINHQTLSNNGQVSNAEYIQSLLRKLQPEPGMTKQEKFKQLLKNGELTRSDVQLLQRHQAMIKQAHIMRQRQAQQQSLQAQISQQTSRTAGKSIPGKTLPNASGSEGFAGNIAGKTVPGKTVPGKTVPGKTVPGKTVPGKSITAGIRNSRSYSQSPVAGKSMPGAQQAQYQDNMNVISPMGAGMPVKNASVNMNNHANVPNNQSLNTLVNTSINAPVNKPVNNPINNAQVAKLKQNEQKRLLQQQQQKYFGLTPEQYEKLTPQQKQMVKMQYLRRKAKTHRFYEADQELLKKYENSPPSMDFHIHEDHYKFGNSDNLIPKSDPSIKDFLRHVAKKQIPDALMEIIKDGNIQLYEGNIILRIFDHRTKARKNGIKNSPSLTKSEPVSQSSDGVTPQKDDKGDLASSKKPFKEYRTILRLTQSGLYEDFCLTTDTQLFGDSFVLTFESELLTATARNVNLQPIQNPYLQDKSLWPTEQMVLPTYDEVNDKMVFPHRKDMREVVNERFRPNKKRKLIDFENYSYKPLHNDESQLNSKYEKVMLIMNESSAHSNISINKQDIELPRFERLRFVESLRRQNLLNKEVNTNGLNSETSNVGGYTGLSGLRGVNTKPFSAGLPTKNDNITEVKANTQDDEKKTTKPNTKVPASKKKADKPKKPRKPTKKQLAAQAAAENGTPVETKKKKTPAKKKA</sequence>
<evidence type="ECO:0000313" key="4">
    <source>
        <dbReference type="Proteomes" id="UP000195871"/>
    </source>
</evidence>
<feature type="compositionally biased region" description="Polar residues" evidence="1">
    <location>
        <begin position="493"/>
        <end position="512"/>
    </location>
</feature>
<proteinExistence type="predicted"/>
<evidence type="ECO:0000313" key="3">
    <source>
        <dbReference type="EMBL" id="OUT19923.1"/>
    </source>
</evidence>
<evidence type="ECO:0000259" key="2">
    <source>
        <dbReference type="Pfam" id="PF12090"/>
    </source>
</evidence>
<protein>
    <recommendedName>
        <fullName evidence="2">Spt20-like SEP domain-containing protein</fullName>
    </recommendedName>
</protein>
<dbReference type="InterPro" id="IPR046468">
    <property type="entry name" value="Spt20-like_SEP"/>
</dbReference>
<comment type="caution">
    <text evidence="3">The sequence shown here is derived from an EMBL/GenBank/DDBJ whole genome shotgun (WGS) entry which is preliminary data.</text>
</comment>
<evidence type="ECO:0000256" key="1">
    <source>
        <dbReference type="SAM" id="MobiDB-lite"/>
    </source>
</evidence>
<feature type="compositionally biased region" description="Polar residues" evidence="1">
    <location>
        <begin position="738"/>
        <end position="748"/>
    </location>
</feature>
<feature type="region of interest" description="Disordered" evidence="1">
    <location>
        <begin position="193"/>
        <end position="263"/>
    </location>
</feature>